<gene>
    <name evidence="1" type="ORF">F383_17327</name>
</gene>
<name>A0A0B0NNE0_GOSAR</name>
<evidence type="ECO:0000313" key="1">
    <source>
        <dbReference type="EMBL" id="KHG14182.1"/>
    </source>
</evidence>
<organism evidence="1 2">
    <name type="scientific">Gossypium arboreum</name>
    <name type="common">Tree cotton</name>
    <name type="synonym">Gossypium nanking</name>
    <dbReference type="NCBI Taxonomy" id="29729"/>
    <lineage>
        <taxon>Eukaryota</taxon>
        <taxon>Viridiplantae</taxon>
        <taxon>Streptophyta</taxon>
        <taxon>Embryophyta</taxon>
        <taxon>Tracheophyta</taxon>
        <taxon>Spermatophyta</taxon>
        <taxon>Magnoliopsida</taxon>
        <taxon>eudicotyledons</taxon>
        <taxon>Gunneridae</taxon>
        <taxon>Pentapetalae</taxon>
        <taxon>rosids</taxon>
        <taxon>malvids</taxon>
        <taxon>Malvales</taxon>
        <taxon>Malvaceae</taxon>
        <taxon>Malvoideae</taxon>
        <taxon>Gossypium</taxon>
    </lineage>
</organism>
<proteinExistence type="predicted"/>
<sequence length="15" mass="1897">MSRTWHRYEISCKTV</sequence>
<evidence type="ECO:0000313" key="2">
    <source>
        <dbReference type="Proteomes" id="UP000032142"/>
    </source>
</evidence>
<dbReference type="EMBL" id="KN401032">
    <property type="protein sequence ID" value="KHG14182.1"/>
    <property type="molecule type" value="Genomic_DNA"/>
</dbReference>
<accession>A0A0B0NNE0</accession>
<protein>
    <submittedName>
        <fullName evidence="1">Uncharacterized protein</fullName>
    </submittedName>
</protein>
<keyword evidence="2" id="KW-1185">Reference proteome</keyword>
<reference evidence="2" key="1">
    <citation type="submission" date="2014-09" db="EMBL/GenBank/DDBJ databases">
        <authorList>
            <person name="Mudge J."/>
            <person name="Ramaraj T."/>
            <person name="Lindquist I.E."/>
            <person name="Bharti A.K."/>
            <person name="Sundararajan A."/>
            <person name="Cameron C.T."/>
            <person name="Woodward J.E."/>
            <person name="May G.D."/>
            <person name="Brubaker C."/>
            <person name="Broadhvest J."/>
            <person name="Wilkins T.A."/>
        </authorList>
    </citation>
    <scope>NUCLEOTIDE SEQUENCE</scope>
    <source>
        <strain evidence="2">cv. AKA8401</strain>
    </source>
</reference>
<dbReference type="Proteomes" id="UP000032142">
    <property type="component" value="Unassembled WGS sequence"/>
</dbReference>